<reference evidence="2" key="1">
    <citation type="journal article" date="2004" name="Mol. Plant Microbe Interact.">
        <title>Establishment of a functional genomics platform for Leifsonia xyli subsp. xyli.</title>
        <authorList>
            <person name="Brumbley S.M."/>
            <person name="Petrasovits L.A."/>
            <person name="Murphy R.M."/>
            <person name="Nagel R.J."/>
            <person name="Candy J.M."/>
            <person name="Hermann S.R."/>
        </authorList>
    </citation>
    <scope>NUCLEOTIDE SEQUENCE</scope>
</reference>
<accession>Q7X3N5</accession>
<protein>
    <submittedName>
        <fullName evidence="2">Uncharacterized protein</fullName>
    </submittedName>
</protein>
<feature type="region of interest" description="Disordered" evidence="1">
    <location>
        <begin position="1"/>
        <end position="51"/>
    </location>
</feature>
<name>Q7X3N5_LEIXY</name>
<evidence type="ECO:0000313" key="2">
    <source>
        <dbReference type="EMBL" id="AAP55494.1"/>
    </source>
</evidence>
<feature type="compositionally biased region" description="Basic and acidic residues" evidence="1">
    <location>
        <begin position="13"/>
        <end position="31"/>
    </location>
</feature>
<evidence type="ECO:0000256" key="1">
    <source>
        <dbReference type="SAM" id="MobiDB-lite"/>
    </source>
</evidence>
<dbReference type="AlphaFoldDB" id="Q7X3N5"/>
<dbReference type="EMBL" id="AY298956">
    <property type="protein sequence ID" value="AAP55494.1"/>
    <property type="molecule type" value="Genomic_DNA"/>
</dbReference>
<proteinExistence type="predicted"/>
<sequence length="188" mass="20146">MCAPGEAGSAGEDDPRRHDDQQDGGGDHEQADTGSDPLAAGRQALFPGGESRTPLFGCARVFRRAEHGSRGSGLVDDPDRAGQRLVPGVASRGVVGEHLHQQGHCVQGAGRDGEPGKGALPGAEGVEEEVMFLAQVRLFVSDHRFELFRAEQRHHALRQHGDAGRTGQAVGRRRGVVDDARARRVRQR</sequence>
<feature type="region of interest" description="Disordered" evidence="1">
    <location>
        <begin position="157"/>
        <end position="188"/>
    </location>
</feature>
<organism evidence="2">
    <name type="scientific">Leifsonia xyli subsp. xyli</name>
    <dbReference type="NCBI Taxonomy" id="59736"/>
    <lineage>
        <taxon>Bacteria</taxon>
        <taxon>Bacillati</taxon>
        <taxon>Actinomycetota</taxon>
        <taxon>Actinomycetes</taxon>
        <taxon>Micrococcales</taxon>
        <taxon>Microbacteriaceae</taxon>
        <taxon>Leifsonia</taxon>
    </lineage>
</organism>